<accession>A0A9D4AXK8</accession>
<dbReference type="AlphaFoldDB" id="A0A9D4AXK8"/>
<gene>
    <name evidence="1" type="ORF">KIL84_009043</name>
</gene>
<dbReference type="Proteomes" id="UP000827986">
    <property type="component" value="Unassembled WGS sequence"/>
</dbReference>
<name>A0A9D4AXK8_9SAUR</name>
<comment type="caution">
    <text evidence="1">The sequence shown here is derived from an EMBL/GenBank/DDBJ whole genome shotgun (WGS) entry which is preliminary data.</text>
</comment>
<protein>
    <submittedName>
        <fullName evidence="1">Uncharacterized protein</fullName>
    </submittedName>
</protein>
<evidence type="ECO:0000313" key="1">
    <source>
        <dbReference type="EMBL" id="KAH1180207.1"/>
    </source>
</evidence>
<sequence>MERPLNSGHRIKFYIHKWDQDFCTIRNWNSTISLFYIQVASALILTKYISNARADCKGQENQDSLNFIPALQKKLLKHPSISVPPLLSWDFSEARYFSSPE</sequence>
<evidence type="ECO:0000313" key="2">
    <source>
        <dbReference type="Proteomes" id="UP000827986"/>
    </source>
</evidence>
<proteinExistence type="predicted"/>
<organism evidence="1 2">
    <name type="scientific">Mauremys mutica</name>
    <name type="common">yellowpond turtle</name>
    <dbReference type="NCBI Taxonomy" id="74926"/>
    <lineage>
        <taxon>Eukaryota</taxon>
        <taxon>Metazoa</taxon>
        <taxon>Chordata</taxon>
        <taxon>Craniata</taxon>
        <taxon>Vertebrata</taxon>
        <taxon>Euteleostomi</taxon>
        <taxon>Archelosauria</taxon>
        <taxon>Testudinata</taxon>
        <taxon>Testudines</taxon>
        <taxon>Cryptodira</taxon>
        <taxon>Durocryptodira</taxon>
        <taxon>Testudinoidea</taxon>
        <taxon>Geoemydidae</taxon>
        <taxon>Geoemydinae</taxon>
        <taxon>Mauremys</taxon>
    </lineage>
</organism>
<reference evidence="1" key="1">
    <citation type="submission" date="2021-09" db="EMBL/GenBank/DDBJ databases">
        <title>The genome of Mauremys mutica provides insights into the evolution of semi-aquatic lifestyle.</title>
        <authorList>
            <person name="Gong S."/>
            <person name="Gao Y."/>
        </authorList>
    </citation>
    <scope>NUCLEOTIDE SEQUENCE</scope>
    <source>
        <strain evidence="1">MM-2020</strain>
        <tissue evidence="1">Muscle</tissue>
    </source>
</reference>
<keyword evidence="2" id="KW-1185">Reference proteome</keyword>
<dbReference type="EMBL" id="JAHDVG010000470">
    <property type="protein sequence ID" value="KAH1180207.1"/>
    <property type="molecule type" value="Genomic_DNA"/>
</dbReference>